<dbReference type="InterPro" id="IPR045136">
    <property type="entry name" value="Iah1-like"/>
</dbReference>
<dbReference type="PANTHER" id="PTHR14209">
    <property type="entry name" value="ISOAMYL ACETATE-HYDROLYZING ESTERASE 1"/>
    <property type="match status" value="1"/>
</dbReference>
<dbReference type="STRING" id="556484.B5Y4J5"/>
<dbReference type="InterPro" id="IPR013830">
    <property type="entry name" value="SGNH_hydro"/>
</dbReference>
<dbReference type="AlphaFoldDB" id="B5Y4J5"/>
<evidence type="ECO:0000313" key="3">
    <source>
        <dbReference type="Proteomes" id="UP000000759"/>
    </source>
</evidence>
<protein>
    <recommendedName>
        <fullName evidence="1">SGNH hydrolase-type esterase domain-containing protein</fullName>
    </recommendedName>
</protein>
<gene>
    <name evidence="2" type="ORF">PHATR_18481</name>
</gene>
<dbReference type="PaxDb" id="2850-Phatr18481"/>
<evidence type="ECO:0000259" key="1">
    <source>
        <dbReference type="Pfam" id="PF13472"/>
    </source>
</evidence>
<dbReference type="RefSeq" id="XP_002186021.1">
    <property type="nucleotide sequence ID" value="XM_002185985.1"/>
</dbReference>
<dbReference type="InterPro" id="IPR036514">
    <property type="entry name" value="SGNH_hydro_sf"/>
</dbReference>
<dbReference type="EMBL" id="CP001142">
    <property type="protein sequence ID" value="ACI65491.1"/>
    <property type="molecule type" value="Genomic_DNA"/>
</dbReference>
<reference evidence="3" key="2">
    <citation type="submission" date="2008-08" db="EMBL/GenBank/DDBJ databases">
        <authorList>
            <consortium name="Diatom Consortium"/>
            <person name="Grigoriev I."/>
            <person name="Grimwood J."/>
            <person name="Kuo A."/>
            <person name="Otillar R.P."/>
            <person name="Salamov A."/>
            <person name="Detter J.C."/>
            <person name="Lindquist E."/>
            <person name="Shapiro H."/>
            <person name="Lucas S."/>
            <person name="Glavina del Rio T."/>
            <person name="Pitluck S."/>
            <person name="Rokhsar D."/>
            <person name="Bowler C."/>
        </authorList>
    </citation>
    <scope>GENOME REANNOTATION</scope>
    <source>
        <strain evidence="3">CCAP 1055/1</strain>
    </source>
</reference>
<dbReference type="eggNOG" id="KOG3035">
    <property type="taxonomic scope" value="Eukaryota"/>
</dbReference>
<dbReference type="Gene3D" id="3.40.50.1110">
    <property type="entry name" value="SGNH hydrolase"/>
    <property type="match status" value="1"/>
</dbReference>
<dbReference type="OrthoDB" id="671439at2759"/>
<name>B5Y4J5_PHATC</name>
<dbReference type="InParanoid" id="B5Y4J5"/>
<dbReference type="PANTHER" id="PTHR14209:SF19">
    <property type="entry name" value="ISOAMYL ACETATE-HYDROLYZING ESTERASE 1 HOMOLOG"/>
    <property type="match status" value="1"/>
</dbReference>
<dbReference type="GeneID" id="7204280"/>
<accession>B5Y4J5</accession>
<dbReference type="SUPFAM" id="SSF52266">
    <property type="entry name" value="SGNH hydrolase"/>
    <property type="match status" value="1"/>
</dbReference>
<dbReference type="CDD" id="cd01838">
    <property type="entry name" value="Isoamyl_acetate_hydrolase_like"/>
    <property type="match status" value="1"/>
</dbReference>
<dbReference type="KEGG" id="pti:PHATR_18481"/>
<reference evidence="2 3" key="1">
    <citation type="journal article" date="2008" name="Nature">
        <title>The Phaeodactylum genome reveals the evolutionary history of diatom genomes.</title>
        <authorList>
            <person name="Bowler C."/>
            <person name="Allen A.E."/>
            <person name="Badger J.H."/>
            <person name="Grimwood J."/>
            <person name="Jabbari K."/>
            <person name="Kuo A."/>
            <person name="Maheswari U."/>
            <person name="Martens C."/>
            <person name="Maumus F."/>
            <person name="Otillar R.P."/>
            <person name="Rayko E."/>
            <person name="Salamov A."/>
            <person name="Vandepoele K."/>
            <person name="Beszteri B."/>
            <person name="Gruber A."/>
            <person name="Heijde M."/>
            <person name="Katinka M."/>
            <person name="Mock T."/>
            <person name="Valentin K."/>
            <person name="Verret F."/>
            <person name="Berges J.A."/>
            <person name="Brownlee C."/>
            <person name="Cadoret J.P."/>
            <person name="Chiovitti A."/>
            <person name="Choi C.J."/>
            <person name="Coesel S."/>
            <person name="De Martino A."/>
            <person name="Detter J.C."/>
            <person name="Durkin C."/>
            <person name="Falciatore A."/>
            <person name="Fournet J."/>
            <person name="Haruta M."/>
            <person name="Huysman M.J."/>
            <person name="Jenkins B.D."/>
            <person name="Jiroutova K."/>
            <person name="Jorgensen R.E."/>
            <person name="Joubert Y."/>
            <person name="Kaplan A."/>
            <person name="Kroger N."/>
            <person name="Kroth P.G."/>
            <person name="La Roche J."/>
            <person name="Lindquist E."/>
            <person name="Lommer M."/>
            <person name="Martin-Jezequel V."/>
            <person name="Lopez P.J."/>
            <person name="Lucas S."/>
            <person name="Mangogna M."/>
            <person name="McGinnis K."/>
            <person name="Medlin L.K."/>
            <person name="Montsant A."/>
            <person name="Oudot-Le Secq M.P."/>
            <person name="Napoli C."/>
            <person name="Obornik M."/>
            <person name="Parker M.S."/>
            <person name="Petit J.L."/>
            <person name="Porcel B.M."/>
            <person name="Poulsen N."/>
            <person name="Robison M."/>
            <person name="Rychlewski L."/>
            <person name="Rynearson T.A."/>
            <person name="Schmutz J."/>
            <person name="Shapiro H."/>
            <person name="Siaut M."/>
            <person name="Stanley M."/>
            <person name="Sussman M.R."/>
            <person name="Taylor A.R."/>
            <person name="Vardi A."/>
            <person name="von Dassow P."/>
            <person name="Vyverman W."/>
            <person name="Willis A."/>
            <person name="Wyrwicz L.S."/>
            <person name="Rokhsar D.S."/>
            <person name="Weissenbach J."/>
            <person name="Armbrust E.V."/>
            <person name="Green B.R."/>
            <person name="Van de Peer Y."/>
            <person name="Grigoriev I.V."/>
        </authorList>
    </citation>
    <scope>NUCLEOTIDE SEQUENCE [LARGE SCALE GENOMIC DNA]</scope>
    <source>
        <strain evidence="2 3">CCAP 1055/1</strain>
    </source>
</reference>
<dbReference type="Proteomes" id="UP000000759">
    <property type="component" value="Chromosome 3"/>
</dbReference>
<organism evidence="2 3">
    <name type="scientific">Phaeodactylum tricornutum (strain CCAP 1055/1)</name>
    <dbReference type="NCBI Taxonomy" id="556484"/>
    <lineage>
        <taxon>Eukaryota</taxon>
        <taxon>Sar</taxon>
        <taxon>Stramenopiles</taxon>
        <taxon>Ochrophyta</taxon>
        <taxon>Bacillariophyta</taxon>
        <taxon>Bacillariophyceae</taxon>
        <taxon>Bacillariophycidae</taxon>
        <taxon>Naviculales</taxon>
        <taxon>Phaeodactylaceae</taxon>
        <taxon>Phaeodactylum</taxon>
    </lineage>
</organism>
<proteinExistence type="predicted"/>
<feature type="domain" description="SGNH hydrolase-type esterase" evidence="1">
    <location>
        <begin position="14"/>
        <end position="211"/>
    </location>
</feature>
<keyword evidence="3" id="KW-1185">Reference proteome</keyword>
<dbReference type="Pfam" id="PF13472">
    <property type="entry name" value="Lipase_GDSL_2"/>
    <property type="match status" value="1"/>
</dbReference>
<sequence length="213" mass="23222">MLSNTFRLRPSIVLFGDSITEQAFGVDGNVGWASLLAAAYSRRADVLNRGFSGYNTSHAVELLPRVFTGPLDSPPLFATVFFGANDAALPGEPQHVPPDDYERNIETIVAHLRRTNVSSPAVPIVILVTPPPVLESAWADFLQTRADTTGETRGSDRDNTTTRLYGERLQRVGIKLSCPVLDCWNLLGGDSEDRGRYLSDGLHLNPAGNRAVF</sequence>
<evidence type="ECO:0000313" key="2">
    <source>
        <dbReference type="EMBL" id="ACI65491.1"/>
    </source>
</evidence>
<feature type="non-terminal residue" evidence="2">
    <location>
        <position position="213"/>
    </location>
</feature>